<name>A0A3Q9KYK1_STRGD</name>
<evidence type="ECO:0000313" key="6">
    <source>
        <dbReference type="Proteomes" id="UP000271291"/>
    </source>
</evidence>
<dbReference type="PANTHER" id="PTHR43877:SF2">
    <property type="entry name" value="AMINOALKYLPHOSPHONATE N-ACETYLTRANSFERASE-RELATED"/>
    <property type="match status" value="1"/>
</dbReference>
<proteinExistence type="predicted"/>
<reference evidence="5 7" key="1">
    <citation type="submission" date="2018-04" db="EMBL/GenBank/DDBJ databases">
        <title>Complete genome sequences of Streptomyces griseoviridis K61 and characterization of antagonistic properties of biological control agents.</title>
        <authorList>
            <person name="Mariita R.M."/>
            <person name="Sello J.K."/>
        </authorList>
    </citation>
    <scope>NUCLEOTIDE SEQUENCE [LARGE SCALE GENOMIC DNA]</scope>
    <source>
        <strain evidence="5 7">K61</strain>
    </source>
</reference>
<dbReference type="Proteomes" id="UP000501753">
    <property type="component" value="Chromosome"/>
</dbReference>
<feature type="domain" description="N-acetyltransferase" evidence="3">
    <location>
        <begin position="37"/>
        <end position="185"/>
    </location>
</feature>
<dbReference type="InterPro" id="IPR016181">
    <property type="entry name" value="Acyl_CoA_acyltransferase"/>
</dbReference>
<dbReference type="InterPro" id="IPR050832">
    <property type="entry name" value="Bact_Acetyltransf"/>
</dbReference>
<dbReference type="PROSITE" id="PS51186">
    <property type="entry name" value="GNAT"/>
    <property type="match status" value="1"/>
</dbReference>
<sequence length="185" mass="20667">MFPAGCSGKRIAGHEDSRWASISFPVVRNDSFPVPGLRMRTAGVHDFEAVRAMHGRCSAESRVRRYWTSAPEFSRTNWHRLAEPERGVAVVAHDDDRIVAMANILYLDTAGQAEIAFLVEDAWQSRGVGTGLARQALDRCRADGLDTVFAWVCVTNTRMHRLMRSLGADHRALGEGESEFMYDLT</sequence>
<gene>
    <name evidence="5" type="ORF">DDJ31_12165</name>
    <name evidence="4" type="ORF">ELQ87_27100</name>
</gene>
<dbReference type="EMBL" id="CP029078">
    <property type="protein sequence ID" value="QCN85667.1"/>
    <property type="molecule type" value="Genomic_DNA"/>
</dbReference>
<dbReference type="EMBL" id="CP034687">
    <property type="protein sequence ID" value="AZS87486.1"/>
    <property type="molecule type" value="Genomic_DNA"/>
</dbReference>
<evidence type="ECO:0000313" key="5">
    <source>
        <dbReference type="EMBL" id="QCN85667.1"/>
    </source>
</evidence>
<dbReference type="Proteomes" id="UP000271291">
    <property type="component" value="Chromosome"/>
</dbReference>
<keyword evidence="7" id="KW-1185">Reference proteome</keyword>
<evidence type="ECO:0000256" key="2">
    <source>
        <dbReference type="ARBA" id="ARBA00023315"/>
    </source>
</evidence>
<dbReference type="GO" id="GO:0016747">
    <property type="term" value="F:acyltransferase activity, transferring groups other than amino-acyl groups"/>
    <property type="evidence" value="ECO:0007669"/>
    <property type="project" value="InterPro"/>
</dbReference>
<keyword evidence="1 4" id="KW-0808">Transferase</keyword>
<dbReference type="AlphaFoldDB" id="A0A3Q9KYK1"/>
<protein>
    <submittedName>
        <fullName evidence="4 5">N-acetyltransferase</fullName>
    </submittedName>
</protein>
<dbReference type="KEGG" id="sgd:ELQ87_27100"/>
<evidence type="ECO:0000256" key="1">
    <source>
        <dbReference type="ARBA" id="ARBA00022679"/>
    </source>
</evidence>
<dbReference type="Pfam" id="PF00583">
    <property type="entry name" value="Acetyltransf_1"/>
    <property type="match status" value="1"/>
</dbReference>
<dbReference type="OrthoDB" id="5516749at2"/>
<dbReference type="Gene3D" id="3.40.630.30">
    <property type="match status" value="1"/>
</dbReference>
<keyword evidence="2" id="KW-0012">Acyltransferase</keyword>
<reference evidence="4 6" key="2">
    <citation type="submission" date="2018-12" db="EMBL/GenBank/DDBJ databases">
        <title>Streptomyces griseoviridis F1-27 complete genome.</title>
        <authorList>
            <person name="Mariita R.M."/>
            <person name="Sello J.K."/>
        </authorList>
    </citation>
    <scope>NUCLEOTIDE SEQUENCE [LARGE SCALE GENOMIC DNA]</scope>
    <source>
        <strain evidence="4 6">F1-27</strain>
    </source>
</reference>
<dbReference type="InterPro" id="IPR000182">
    <property type="entry name" value="GNAT_dom"/>
</dbReference>
<dbReference type="PANTHER" id="PTHR43877">
    <property type="entry name" value="AMINOALKYLPHOSPHONATE N-ACETYLTRANSFERASE-RELATED-RELATED"/>
    <property type="match status" value="1"/>
</dbReference>
<dbReference type="SUPFAM" id="SSF55729">
    <property type="entry name" value="Acyl-CoA N-acyltransferases (Nat)"/>
    <property type="match status" value="1"/>
</dbReference>
<evidence type="ECO:0000313" key="7">
    <source>
        <dbReference type="Proteomes" id="UP000501753"/>
    </source>
</evidence>
<accession>A0A3Q9KYK1</accession>
<organism evidence="4 6">
    <name type="scientific">Streptomyces griseoviridis</name>
    <dbReference type="NCBI Taxonomy" id="45398"/>
    <lineage>
        <taxon>Bacteria</taxon>
        <taxon>Bacillati</taxon>
        <taxon>Actinomycetota</taxon>
        <taxon>Actinomycetes</taxon>
        <taxon>Kitasatosporales</taxon>
        <taxon>Streptomycetaceae</taxon>
        <taxon>Streptomyces</taxon>
    </lineage>
</organism>
<evidence type="ECO:0000259" key="3">
    <source>
        <dbReference type="PROSITE" id="PS51186"/>
    </source>
</evidence>
<evidence type="ECO:0000313" key="4">
    <source>
        <dbReference type="EMBL" id="AZS87486.1"/>
    </source>
</evidence>